<dbReference type="PANTHER" id="PTHR30269">
    <property type="entry name" value="TRANSMEMBRANE PROTEIN YFCA"/>
    <property type="match status" value="1"/>
</dbReference>
<organism evidence="9 10">
    <name type="scientific">Halopseudomonas xinjiangensis</name>
    <dbReference type="NCBI Taxonomy" id="487184"/>
    <lineage>
        <taxon>Bacteria</taxon>
        <taxon>Pseudomonadati</taxon>
        <taxon>Pseudomonadota</taxon>
        <taxon>Gammaproteobacteria</taxon>
        <taxon>Pseudomonadales</taxon>
        <taxon>Pseudomonadaceae</taxon>
        <taxon>Halopseudomonas</taxon>
    </lineage>
</organism>
<evidence type="ECO:0000256" key="5">
    <source>
        <dbReference type="ARBA" id="ARBA00022692"/>
    </source>
</evidence>
<keyword evidence="7 8" id="KW-0472">Membrane</keyword>
<dbReference type="OrthoDB" id="7843147at2"/>
<keyword evidence="5 8" id="KW-0812">Transmembrane</keyword>
<evidence type="ECO:0000313" key="9">
    <source>
        <dbReference type="EMBL" id="SDT14557.1"/>
    </source>
</evidence>
<feature type="transmembrane region" description="Helical" evidence="8">
    <location>
        <begin position="169"/>
        <end position="192"/>
    </location>
</feature>
<proteinExistence type="inferred from homology"/>
<dbReference type="Pfam" id="PF01925">
    <property type="entry name" value="TauE"/>
    <property type="match status" value="1"/>
</dbReference>
<feature type="transmembrane region" description="Helical" evidence="8">
    <location>
        <begin position="135"/>
        <end position="157"/>
    </location>
</feature>
<evidence type="ECO:0000256" key="7">
    <source>
        <dbReference type="ARBA" id="ARBA00023136"/>
    </source>
</evidence>
<dbReference type="GO" id="GO:0005886">
    <property type="term" value="C:plasma membrane"/>
    <property type="evidence" value="ECO:0007669"/>
    <property type="project" value="UniProtKB-SubCell"/>
</dbReference>
<evidence type="ECO:0000256" key="3">
    <source>
        <dbReference type="ARBA" id="ARBA00022448"/>
    </source>
</evidence>
<protein>
    <recommendedName>
        <fullName evidence="8">Probable membrane transporter protein</fullName>
    </recommendedName>
</protein>
<keyword evidence="3" id="KW-0813">Transport</keyword>
<feature type="transmembrane region" description="Helical" evidence="8">
    <location>
        <begin position="66"/>
        <end position="85"/>
    </location>
</feature>
<dbReference type="InterPro" id="IPR052017">
    <property type="entry name" value="TSUP"/>
</dbReference>
<reference evidence="10" key="1">
    <citation type="submission" date="2016-10" db="EMBL/GenBank/DDBJ databases">
        <authorList>
            <person name="Varghese N."/>
            <person name="Submissions S."/>
        </authorList>
    </citation>
    <scope>NUCLEOTIDE SEQUENCE [LARGE SCALE GENOMIC DNA]</scope>
    <source>
        <strain evidence="10">NRRL B-51270</strain>
    </source>
</reference>
<evidence type="ECO:0000256" key="6">
    <source>
        <dbReference type="ARBA" id="ARBA00022989"/>
    </source>
</evidence>
<feature type="transmembrane region" description="Helical" evidence="8">
    <location>
        <begin position="6"/>
        <end position="36"/>
    </location>
</feature>
<accession>A0A1H1XZA9</accession>
<keyword evidence="6 8" id="KW-1133">Transmembrane helix</keyword>
<keyword evidence="10" id="KW-1185">Reference proteome</keyword>
<sequence length="244" mass="27074">MIDPWLWVGVCILIAYTIEAVTGFGSLVIALSLAALVLPLPEVMPVLVPLSVLMSGFLAWRNRRYIDWPLLSRMILPLMLTGTLVGYQVHTGLDDQLLKLLFGLLIVWFAGRELWRLARGVVSQAHPVWLSRALTFAAGITHGLFASGGPLLVYAMAGTELDKSRLRATMLSVWFTLNASLSLLFLLQGSLIPALPRTLTYVPLLVVGILLGEWLHHRVDETRFRQIVYTLLTLTGALLVVHAW</sequence>
<dbReference type="AlphaFoldDB" id="A0A1H1XZA9"/>
<dbReference type="PANTHER" id="PTHR30269:SF37">
    <property type="entry name" value="MEMBRANE TRANSPORTER PROTEIN"/>
    <property type="match status" value="1"/>
</dbReference>
<evidence type="ECO:0000256" key="1">
    <source>
        <dbReference type="ARBA" id="ARBA00004651"/>
    </source>
</evidence>
<evidence type="ECO:0000313" key="10">
    <source>
        <dbReference type="Proteomes" id="UP000243207"/>
    </source>
</evidence>
<evidence type="ECO:0000256" key="2">
    <source>
        <dbReference type="ARBA" id="ARBA00009142"/>
    </source>
</evidence>
<dbReference type="STRING" id="487184.SAMN05216421_3001"/>
<dbReference type="InterPro" id="IPR002781">
    <property type="entry name" value="TM_pro_TauE-like"/>
</dbReference>
<gene>
    <name evidence="9" type="ORF">SAMN05216421_3001</name>
</gene>
<dbReference type="RefSeq" id="WP_093396395.1">
    <property type="nucleotide sequence ID" value="NZ_LT629736.1"/>
</dbReference>
<evidence type="ECO:0000256" key="8">
    <source>
        <dbReference type="RuleBase" id="RU363041"/>
    </source>
</evidence>
<feature type="transmembrane region" description="Helical" evidence="8">
    <location>
        <begin position="198"/>
        <end position="215"/>
    </location>
</feature>
<comment type="similarity">
    <text evidence="2 8">Belongs to the 4-toluene sulfonate uptake permease (TSUP) (TC 2.A.102) family.</text>
</comment>
<dbReference type="Proteomes" id="UP000243207">
    <property type="component" value="Chromosome I"/>
</dbReference>
<keyword evidence="4 8" id="KW-1003">Cell membrane</keyword>
<feature type="transmembrane region" description="Helical" evidence="8">
    <location>
        <begin position="227"/>
        <end position="243"/>
    </location>
</feature>
<dbReference type="EMBL" id="LT629736">
    <property type="protein sequence ID" value="SDT14557.1"/>
    <property type="molecule type" value="Genomic_DNA"/>
</dbReference>
<comment type="subcellular location">
    <subcellularLocation>
        <location evidence="1 8">Cell membrane</location>
        <topology evidence="1 8">Multi-pass membrane protein</topology>
    </subcellularLocation>
</comment>
<feature type="transmembrane region" description="Helical" evidence="8">
    <location>
        <begin position="43"/>
        <end position="60"/>
    </location>
</feature>
<evidence type="ECO:0000256" key="4">
    <source>
        <dbReference type="ARBA" id="ARBA00022475"/>
    </source>
</evidence>
<name>A0A1H1XZA9_9GAMM</name>